<sequence length="199" mass="22277">MLHHVSPTLVRSAAAAAHPVAIEDFLDSVGVEPHSRTGRGAFNIWGNAFPAEELPCGTLIEHDRVPFRFPPADGERPDHLRCRGQRIPLPAARADWIHVLGAAERRTEDSVLLEYADGGVRRQWLRLSDFWPQTGPRFGERLAFRTSAMLYPRHEQRTMSPSVWHQRVPVAVPDGLSALVLPHNPAMHLFALTLVEEQA</sequence>
<dbReference type="EMBL" id="CP015867">
    <property type="protein sequence ID" value="ANJ11810.1"/>
    <property type="molecule type" value="Genomic_DNA"/>
</dbReference>
<proteinExistence type="predicted"/>
<dbReference type="GeneID" id="91309598"/>
<protein>
    <submittedName>
        <fullName evidence="1">Uncharacterized protein</fullName>
    </submittedName>
</protein>
<organism evidence="1 2">
    <name type="scientific">Streptomyces parvulus</name>
    <dbReference type="NCBI Taxonomy" id="146923"/>
    <lineage>
        <taxon>Bacteria</taxon>
        <taxon>Bacillati</taxon>
        <taxon>Actinomycetota</taxon>
        <taxon>Actinomycetes</taxon>
        <taxon>Kitasatosporales</taxon>
        <taxon>Streptomycetaceae</taxon>
        <taxon>Streptomyces</taxon>
    </lineage>
</organism>
<name>A0A191VA63_9ACTN</name>
<reference evidence="1 2" key="1">
    <citation type="submission" date="2016-05" db="EMBL/GenBank/DDBJ databases">
        <title>Non-Contiguous Finished Genome Sequence of Streptomyces parvulus 2297 Integrated Site-Specifically with Actinophage R4.</title>
        <authorList>
            <person name="Nishizawa T."/>
            <person name="Miura T."/>
            <person name="Harada C."/>
            <person name="Guo Y."/>
            <person name="Narisawa K."/>
            <person name="Ohta H."/>
            <person name="Takahashi H."/>
            <person name="Shirai M."/>
        </authorList>
    </citation>
    <scope>NUCLEOTIDE SEQUENCE [LARGE SCALE GENOMIC DNA]</scope>
    <source>
        <strain evidence="1 2">2297</strain>
        <plasmid evidence="2">pspa1</plasmid>
    </source>
</reference>
<evidence type="ECO:0000313" key="1">
    <source>
        <dbReference type="EMBL" id="ANJ11810.1"/>
    </source>
</evidence>
<evidence type="ECO:0000313" key="2">
    <source>
        <dbReference type="Proteomes" id="UP000078468"/>
    </source>
</evidence>
<accession>A0A191VA63</accession>
<keyword evidence="1" id="KW-0614">Plasmid</keyword>
<geneLocation type="plasmid" evidence="2">
    <name>pspa1</name>
</geneLocation>
<dbReference type="RefSeq" id="WP_064732137.1">
    <property type="nucleotide sequence ID" value="NZ_BMRX01000023.1"/>
</dbReference>
<dbReference type="KEGG" id="spav:Spa2297_32295"/>
<gene>
    <name evidence="1" type="ORF">Spa2297_32295</name>
</gene>
<dbReference type="Proteomes" id="UP000078468">
    <property type="component" value="Plasmid pspa1"/>
</dbReference>
<dbReference type="AlphaFoldDB" id="A0A191VA63"/>